<dbReference type="PANTHER" id="PTHR43124:SF10">
    <property type="entry name" value="PURINE EFFLUX PUMP PBUE"/>
    <property type="match status" value="1"/>
</dbReference>
<gene>
    <name evidence="8" type="ORF">GGR46_000709</name>
</gene>
<dbReference type="GO" id="GO:0005886">
    <property type="term" value="C:plasma membrane"/>
    <property type="evidence" value="ECO:0007669"/>
    <property type="project" value="UniProtKB-SubCell"/>
</dbReference>
<evidence type="ECO:0000259" key="7">
    <source>
        <dbReference type="PROSITE" id="PS50850"/>
    </source>
</evidence>
<dbReference type="AlphaFoldDB" id="A0A7W6NW14"/>
<feature type="transmembrane region" description="Helical" evidence="6">
    <location>
        <begin position="194"/>
        <end position="218"/>
    </location>
</feature>
<evidence type="ECO:0000256" key="5">
    <source>
        <dbReference type="ARBA" id="ARBA00023136"/>
    </source>
</evidence>
<evidence type="ECO:0000313" key="9">
    <source>
        <dbReference type="Proteomes" id="UP000557392"/>
    </source>
</evidence>
<feature type="transmembrane region" description="Helical" evidence="6">
    <location>
        <begin position="73"/>
        <end position="100"/>
    </location>
</feature>
<organism evidence="8 9">
    <name type="scientific">Sphingomonas kyeonggiensis</name>
    <dbReference type="NCBI Taxonomy" id="1268553"/>
    <lineage>
        <taxon>Bacteria</taxon>
        <taxon>Pseudomonadati</taxon>
        <taxon>Pseudomonadota</taxon>
        <taxon>Alphaproteobacteria</taxon>
        <taxon>Sphingomonadales</taxon>
        <taxon>Sphingomonadaceae</taxon>
        <taxon>Sphingomonas</taxon>
    </lineage>
</organism>
<evidence type="ECO:0000256" key="3">
    <source>
        <dbReference type="ARBA" id="ARBA00022692"/>
    </source>
</evidence>
<feature type="transmembrane region" description="Helical" evidence="6">
    <location>
        <begin position="163"/>
        <end position="182"/>
    </location>
</feature>
<dbReference type="InterPro" id="IPR020846">
    <property type="entry name" value="MFS_dom"/>
</dbReference>
<feature type="transmembrane region" description="Helical" evidence="6">
    <location>
        <begin position="43"/>
        <end position="66"/>
    </location>
</feature>
<evidence type="ECO:0000256" key="4">
    <source>
        <dbReference type="ARBA" id="ARBA00022989"/>
    </source>
</evidence>
<accession>A0A7W6NW14</accession>
<evidence type="ECO:0000256" key="1">
    <source>
        <dbReference type="ARBA" id="ARBA00004651"/>
    </source>
</evidence>
<evidence type="ECO:0000313" key="8">
    <source>
        <dbReference type="EMBL" id="MBB4097176.1"/>
    </source>
</evidence>
<dbReference type="PROSITE" id="PS50850">
    <property type="entry name" value="MFS"/>
    <property type="match status" value="1"/>
</dbReference>
<keyword evidence="5 6" id="KW-0472">Membrane</keyword>
<dbReference type="InterPro" id="IPR036259">
    <property type="entry name" value="MFS_trans_sf"/>
</dbReference>
<dbReference type="PANTHER" id="PTHR43124">
    <property type="entry name" value="PURINE EFFLUX PUMP PBUE"/>
    <property type="match status" value="1"/>
</dbReference>
<name>A0A7W6NW14_9SPHN</name>
<feature type="transmembrane region" description="Helical" evidence="6">
    <location>
        <begin position="131"/>
        <end position="157"/>
    </location>
</feature>
<keyword evidence="4 6" id="KW-1133">Transmembrane helix</keyword>
<dbReference type="SUPFAM" id="SSF103473">
    <property type="entry name" value="MFS general substrate transporter"/>
    <property type="match status" value="1"/>
</dbReference>
<feature type="transmembrane region" description="Helical" evidence="6">
    <location>
        <begin position="230"/>
        <end position="254"/>
    </location>
</feature>
<evidence type="ECO:0000256" key="2">
    <source>
        <dbReference type="ARBA" id="ARBA00022475"/>
    </source>
</evidence>
<dbReference type="Gene3D" id="1.20.1250.20">
    <property type="entry name" value="MFS general substrate transporter like domains"/>
    <property type="match status" value="2"/>
</dbReference>
<dbReference type="InterPro" id="IPR011701">
    <property type="entry name" value="MFS"/>
</dbReference>
<dbReference type="EMBL" id="JACIEH010000001">
    <property type="protein sequence ID" value="MBB4097176.1"/>
    <property type="molecule type" value="Genomic_DNA"/>
</dbReference>
<keyword evidence="2" id="KW-1003">Cell membrane</keyword>
<protein>
    <submittedName>
        <fullName evidence="8">MFS family permease</fullName>
    </submittedName>
</protein>
<feature type="domain" description="Major facilitator superfamily (MFS) profile" evidence="7">
    <location>
        <begin position="7"/>
        <end position="385"/>
    </location>
</feature>
<comment type="subcellular location">
    <subcellularLocation>
        <location evidence="1">Cell membrane</location>
        <topology evidence="1">Multi-pass membrane protein</topology>
    </subcellularLocation>
</comment>
<feature type="transmembrane region" description="Helical" evidence="6">
    <location>
        <begin position="296"/>
        <end position="318"/>
    </location>
</feature>
<comment type="caution">
    <text evidence="8">The sequence shown here is derived from an EMBL/GenBank/DDBJ whole genome shotgun (WGS) entry which is preliminary data.</text>
</comment>
<dbReference type="RefSeq" id="WP_183994616.1">
    <property type="nucleotide sequence ID" value="NZ_JACIEH010000001.1"/>
</dbReference>
<keyword evidence="9" id="KW-1185">Reference proteome</keyword>
<feature type="transmembrane region" description="Helical" evidence="6">
    <location>
        <begin position="106"/>
        <end position="124"/>
    </location>
</feature>
<dbReference type="Pfam" id="PF07690">
    <property type="entry name" value="MFS_1"/>
    <property type="match status" value="1"/>
</dbReference>
<feature type="transmembrane region" description="Helical" evidence="6">
    <location>
        <begin position="359"/>
        <end position="382"/>
    </location>
</feature>
<feature type="transmembrane region" description="Helical" evidence="6">
    <location>
        <begin position="330"/>
        <end position="347"/>
    </location>
</feature>
<sequence length="385" mass="39428">MRTPWPRILTLWLVGILAAAQLAKISAIAPILRESFHLSLPQIALLISLLEVGGALFGFVAGLGLARFGMRAFLLTGGATLAAASLIEAIVPVPMILFAARAVEGVGYLLMVIVAPTAIAAIATDESRGRALALWSTFVPVGLALGSAVTASLVTLAGPRGVMLLWAVALAVITALLTRLPLPGAGGQRITLPAPAAWVATFAFGLYTLFVCALLMLLPSFLVERNGAPIGQVGLITALASLAALPGSAAAMWLMRGGQLGRRRMMLVSTLALLATLPLVFWLYQHAAASLVESGMLAVGATLVSGLVPPLMFARLPAQSGATAPDDPRIAAANGLITQFGAGGALLGPPLAGMVVAAWGWPALGIALIALVLAMLACLLVAERL</sequence>
<proteinExistence type="predicted"/>
<dbReference type="GO" id="GO:0022857">
    <property type="term" value="F:transmembrane transporter activity"/>
    <property type="evidence" value="ECO:0007669"/>
    <property type="project" value="InterPro"/>
</dbReference>
<dbReference type="Proteomes" id="UP000557392">
    <property type="component" value="Unassembled WGS sequence"/>
</dbReference>
<reference evidence="8 9" key="1">
    <citation type="submission" date="2020-08" db="EMBL/GenBank/DDBJ databases">
        <title>Genomic Encyclopedia of Type Strains, Phase IV (KMG-IV): sequencing the most valuable type-strain genomes for metagenomic binning, comparative biology and taxonomic classification.</title>
        <authorList>
            <person name="Goeker M."/>
        </authorList>
    </citation>
    <scope>NUCLEOTIDE SEQUENCE [LARGE SCALE GENOMIC DNA]</scope>
    <source>
        <strain evidence="8 9">DSM 101806</strain>
    </source>
</reference>
<evidence type="ECO:0000256" key="6">
    <source>
        <dbReference type="SAM" id="Phobius"/>
    </source>
</evidence>
<dbReference type="InterPro" id="IPR050189">
    <property type="entry name" value="MFS_Efflux_Transporters"/>
</dbReference>
<feature type="transmembrane region" description="Helical" evidence="6">
    <location>
        <begin position="266"/>
        <end position="284"/>
    </location>
</feature>
<keyword evidence="3 6" id="KW-0812">Transmembrane</keyword>